<keyword evidence="2" id="KW-0436">Ligase</keyword>
<dbReference type="Proteomes" id="UP000596742">
    <property type="component" value="Unassembled WGS sequence"/>
</dbReference>
<feature type="domain" description="Carrier" evidence="1">
    <location>
        <begin position="503"/>
        <end position="580"/>
    </location>
</feature>
<dbReference type="SUPFAM" id="SSF47336">
    <property type="entry name" value="ACP-like"/>
    <property type="match status" value="1"/>
</dbReference>
<evidence type="ECO:0000313" key="3">
    <source>
        <dbReference type="Proteomes" id="UP000596742"/>
    </source>
</evidence>
<dbReference type="InterPro" id="IPR009081">
    <property type="entry name" value="PP-bd_ACP"/>
</dbReference>
<dbReference type="Gene3D" id="2.40.10.480">
    <property type="match status" value="1"/>
</dbReference>
<name>A0A8B6BH85_MYTGA</name>
<dbReference type="InterPro" id="IPR036736">
    <property type="entry name" value="ACP-like_sf"/>
</dbReference>
<dbReference type="InterPro" id="IPR018391">
    <property type="entry name" value="PQQ_b-propeller_rpt"/>
</dbReference>
<dbReference type="InterPro" id="IPR011047">
    <property type="entry name" value="Quinoprotein_ADH-like_sf"/>
</dbReference>
<gene>
    <name evidence="2" type="ORF">MGAL_10B077927</name>
</gene>
<proteinExistence type="predicted"/>
<dbReference type="SUPFAM" id="SSF50998">
    <property type="entry name" value="Quinoprotein alcohol dehydrogenase-like"/>
    <property type="match status" value="1"/>
</dbReference>
<dbReference type="AlphaFoldDB" id="A0A8B6BH85"/>
<dbReference type="EC" id="6.2.1.-" evidence="2"/>
<dbReference type="Gene3D" id="2.130.10.10">
    <property type="entry name" value="YVTN repeat-like/Quinoprotein amine dehydrogenase"/>
    <property type="match status" value="2"/>
</dbReference>
<dbReference type="Pfam" id="PF13570">
    <property type="entry name" value="Beta-prop_ACSF4"/>
    <property type="match status" value="1"/>
</dbReference>
<dbReference type="InterPro" id="IPR052091">
    <property type="entry name" value="Beta-ala_Activ/Resist"/>
</dbReference>
<dbReference type="Gene3D" id="1.10.1200.10">
    <property type="entry name" value="ACP-like"/>
    <property type="match status" value="1"/>
</dbReference>
<dbReference type="InterPro" id="IPR000873">
    <property type="entry name" value="AMP-dep_synth/lig_dom"/>
</dbReference>
<organism evidence="2 3">
    <name type="scientific">Mytilus galloprovincialis</name>
    <name type="common">Mediterranean mussel</name>
    <dbReference type="NCBI Taxonomy" id="29158"/>
    <lineage>
        <taxon>Eukaryota</taxon>
        <taxon>Metazoa</taxon>
        <taxon>Spiralia</taxon>
        <taxon>Lophotrochozoa</taxon>
        <taxon>Mollusca</taxon>
        <taxon>Bivalvia</taxon>
        <taxon>Autobranchia</taxon>
        <taxon>Pteriomorphia</taxon>
        <taxon>Mytilida</taxon>
        <taxon>Mytiloidea</taxon>
        <taxon>Mytilidae</taxon>
        <taxon>Mytilinae</taxon>
        <taxon>Mytilus</taxon>
    </lineage>
</organism>
<dbReference type="OrthoDB" id="408177at2759"/>
<comment type="caution">
    <text evidence="2">The sequence shown here is derived from an EMBL/GenBank/DDBJ whole genome shotgun (WGS) entry which is preliminary data.</text>
</comment>
<evidence type="ECO:0000259" key="1">
    <source>
        <dbReference type="PROSITE" id="PS50075"/>
    </source>
</evidence>
<dbReference type="Gene3D" id="3.40.50.12780">
    <property type="entry name" value="N-terminal domain of ligase-like"/>
    <property type="match status" value="1"/>
</dbReference>
<dbReference type="InterPro" id="IPR042099">
    <property type="entry name" value="ANL_N_sf"/>
</dbReference>
<accession>A0A8B6BH85</accession>
<dbReference type="SUPFAM" id="SSF56801">
    <property type="entry name" value="Acetyl-CoA synthetase-like"/>
    <property type="match status" value="1"/>
</dbReference>
<dbReference type="GO" id="GO:0016874">
    <property type="term" value="F:ligase activity"/>
    <property type="evidence" value="ECO:0007669"/>
    <property type="project" value="UniProtKB-KW"/>
</dbReference>
<dbReference type="Pfam" id="PF00501">
    <property type="entry name" value="AMP-binding"/>
    <property type="match status" value="1"/>
</dbReference>
<dbReference type="PROSITE" id="PS50075">
    <property type="entry name" value="CARRIER"/>
    <property type="match status" value="1"/>
</dbReference>
<dbReference type="InterPro" id="IPR015943">
    <property type="entry name" value="WD40/YVTN_repeat-like_dom_sf"/>
</dbReference>
<keyword evidence="3" id="KW-1185">Reference proteome</keyword>
<dbReference type="EMBL" id="UYJE01000117">
    <property type="protein sequence ID" value="VDH90280.1"/>
    <property type="molecule type" value="Genomic_DNA"/>
</dbReference>
<dbReference type="PANTHER" id="PTHR44394:SF1">
    <property type="entry name" value="BETA-ALANINE-ACTIVATING ENZYME"/>
    <property type="match status" value="1"/>
</dbReference>
<dbReference type="GO" id="GO:0043041">
    <property type="term" value="P:amino acid activation for nonribosomal peptide biosynthetic process"/>
    <property type="evidence" value="ECO:0007669"/>
    <property type="project" value="TreeGrafter"/>
</dbReference>
<dbReference type="InterPro" id="IPR002372">
    <property type="entry name" value="PQQ_rpt_dom"/>
</dbReference>
<protein>
    <submittedName>
        <fullName evidence="2">Acyl-CoA synthetase</fullName>
        <ecNumber evidence="2">6.2.1.-</ecNumber>
    </submittedName>
</protein>
<dbReference type="SMART" id="SM00564">
    <property type="entry name" value="PQQ"/>
    <property type="match status" value="6"/>
</dbReference>
<sequence>MAMFGTDGMLALPWPIMIESLKKELTLFDLVSDCDQWQDRIAVVYDDRQMTVTMTYNQVMIIAGKICSLIAGQTEPPDVIGLCLEPNQFVPAVLIGVLKSGNAFLNFTASGIGYLQNVLEQLKVNILFIQCSNLKALELLLFQHVQYDTEIIHSDILQDLDIVLVKLNRPQLPKTERTYLAYCITTSGTTGTPKIVKVPHSCIVPNILYQRSSFRISQEDIVFLSSPLTFDPSIVDIFVTLSSGSCLLMTSDAMKAVPNKLLWLLTKYHVSVMQCTPTLLSRFKIKVLQTSLLSEYSPLRVIGLGGEQFPPLSHLQHWRAPGNRTKFYNLYGITEVSCWSSIYEVTASDFRKVKEDVPIGKPMIDTEYIVKDDNGKVIKNGQGYLFIGSLNRVCFLNHEDPVQAVQGKVLRPTGDLVNINSQGQILYIGRTDNQIKRHGKRIDLKEIEKVVCRSKRIKTCKILYKDSILVARNIPMTNHGKCDVEALWRIVQANFESLDGSKETQKDMEKYLTKVWKEILVINGEVKEEAMFIFSGGNSVQAVQLANQIQADLNIQLPWLLDFILNKFFGEIIKEIMLTIGNEGDTVEIDKIPNKNLVKPFFTKEGSNYDNLDNINVAMETTDTFDLHKISRKRRNSDIETIYKEQHSPENDLIKKNVCKKKTDVSALNLTPIKCKMKCVSRCNRCSDWLIHMDNTISEFKYLSYIANERDIESDLTSFTSDCYSEFNLKKIAYRIKDVPFETQSTKNTYSLSLNEKWMYNTGKCVDASPLVASLSDGRMAVFIGSHSHKFSAILFNSGELLWETTLRDRIESSACITLCGEFVVVGCYDYNLYALNSMNGDVWWKYQTGGEIKSSPVVDPVTSLVIFGSHDQCLHAVDVKVKKKVWCTMIGHGSIFASPCVSSQPHLIFCTTLGGILVALHGDNGKLLWQFNCRKPIFSSPMLTKHGICVGCVDKKIYHINFQGQETWTYTVKDLVFSSPTVVDDVILIGSNDCHLYCLSMEGYLIWKVKVESAVYSSAFTFTLNYFQQDHDITKTKTKDVQNNMYFLSNCRPQKNSKPEDISFEKSSCNLFEAEQSNKLKTDTIKINTIQKNGIIKKFVTFASTAGNLYIVDFCSGEIILKHFLSGQIFSSPVVYDNCLVVGCRNDFVYCLSIK</sequence>
<reference evidence="2" key="1">
    <citation type="submission" date="2018-11" db="EMBL/GenBank/DDBJ databases">
        <authorList>
            <person name="Alioto T."/>
            <person name="Alioto T."/>
        </authorList>
    </citation>
    <scope>NUCLEOTIDE SEQUENCE</scope>
</reference>
<dbReference type="PANTHER" id="PTHR44394">
    <property type="entry name" value="BETA-ALANINE-ACTIVATING ENZYME"/>
    <property type="match status" value="1"/>
</dbReference>
<evidence type="ECO:0000313" key="2">
    <source>
        <dbReference type="EMBL" id="VDH90280.1"/>
    </source>
</evidence>